<name>A0A7T3F0S5_MORNO</name>
<evidence type="ECO:0000313" key="1">
    <source>
        <dbReference type="EMBL" id="QPT44684.1"/>
    </source>
</evidence>
<gene>
    <name evidence="1" type="ORF">I6G26_01090</name>
</gene>
<reference evidence="1 2" key="1">
    <citation type="submission" date="2020-12" db="EMBL/GenBank/DDBJ databases">
        <title>FDA dAtabase for Regulatory Grade micrObial Sequences (FDA-ARGOS): Supporting development and validation of Infectious Disease Dx tests.</title>
        <authorList>
            <person name="Sproer C."/>
            <person name="Gronow S."/>
            <person name="Severitt S."/>
            <person name="Schroder I."/>
            <person name="Tallon L."/>
            <person name="Sadzewicz L."/>
            <person name="Zhao X."/>
            <person name="Boylan J."/>
            <person name="Ott S."/>
            <person name="Bowen H."/>
            <person name="Vavikolanu K."/>
            <person name="Mehta A."/>
            <person name="Aluvathingal J."/>
            <person name="Nadendla S."/>
            <person name="Lowell S."/>
            <person name="Myers T."/>
            <person name="Yan Y."/>
            <person name="Sichtig H."/>
        </authorList>
    </citation>
    <scope>NUCLEOTIDE SEQUENCE [LARGE SCALE GENOMIC DNA]</scope>
    <source>
        <strain evidence="1 2">FDAARGOS_869</strain>
    </source>
</reference>
<proteinExistence type="predicted"/>
<evidence type="ECO:0008006" key="3">
    <source>
        <dbReference type="Google" id="ProtNLM"/>
    </source>
</evidence>
<dbReference type="EMBL" id="CP065728">
    <property type="protein sequence ID" value="QPT44684.1"/>
    <property type="molecule type" value="Genomic_DNA"/>
</dbReference>
<sequence length="55" mass="6451">MKMCGCMNFRSDKNKHNHHSKISHSWQLLPTQHHPLIQNSDILRQIMAQKTAQSN</sequence>
<keyword evidence="2" id="KW-1185">Reference proteome</keyword>
<accession>A0A7T3F0S5</accession>
<protein>
    <recommendedName>
        <fullName evidence="3">C2H2-type domain-containing protein</fullName>
    </recommendedName>
</protein>
<organism evidence="1 2">
    <name type="scientific">Moraxella nonliquefaciens</name>
    <dbReference type="NCBI Taxonomy" id="478"/>
    <lineage>
        <taxon>Bacteria</taxon>
        <taxon>Pseudomonadati</taxon>
        <taxon>Pseudomonadota</taxon>
        <taxon>Gammaproteobacteria</taxon>
        <taxon>Moraxellales</taxon>
        <taxon>Moraxellaceae</taxon>
        <taxon>Moraxella</taxon>
    </lineage>
</organism>
<dbReference type="Proteomes" id="UP000594834">
    <property type="component" value="Chromosome"/>
</dbReference>
<evidence type="ECO:0000313" key="2">
    <source>
        <dbReference type="Proteomes" id="UP000594834"/>
    </source>
</evidence>
<dbReference type="RefSeq" id="WP_197940269.1">
    <property type="nucleotide sequence ID" value="NZ_CP065728.1"/>
</dbReference>